<evidence type="ECO:0000259" key="3">
    <source>
        <dbReference type="PROSITE" id="PS51371"/>
    </source>
</evidence>
<sequence>MVGIRARVLVADLMTKKLITLPEDATAREVAKAMSGHLIGSVIITRENHPVGIITEMDLVERVIARGLNPEKVLAREIMSSPVSVTDPQTEVMEAARKMAKLRVRRLVVVSKGEMVGIITSRDILSTAPELIEVLTEATRNRLLPSRKGELLAGYCDSCEEWSDTLSEVNGQFLCEECRLEQES</sequence>
<accession>A0A7C3F5B0</accession>
<dbReference type="AlphaFoldDB" id="A0A7C3F5B0"/>
<dbReference type="InterPro" id="IPR046342">
    <property type="entry name" value="CBS_dom_sf"/>
</dbReference>
<dbReference type="EMBL" id="DSTX01000002">
    <property type="protein sequence ID" value="HFK20142.1"/>
    <property type="molecule type" value="Genomic_DNA"/>
</dbReference>
<dbReference type="InterPro" id="IPR051257">
    <property type="entry name" value="Diverse_CBS-Domain"/>
</dbReference>
<keyword evidence="1 2" id="KW-0129">CBS domain</keyword>
<name>A0A7C3F5B0_9CREN</name>
<feature type="domain" description="ACP-type MB" evidence="4">
    <location>
        <begin position="151"/>
        <end position="184"/>
    </location>
</feature>
<dbReference type="SUPFAM" id="SSF54631">
    <property type="entry name" value="CBS-domain pair"/>
    <property type="match status" value="1"/>
</dbReference>
<feature type="domain" description="CBS" evidence="3">
    <location>
        <begin position="14"/>
        <end position="71"/>
    </location>
</feature>
<dbReference type="InterPro" id="IPR044065">
    <property type="entry name" value="ACP_MB"/>
</dbReference>
<reference evidence="5" key="1">
    <citation type="journal article" date="2020" name="mSystems">
        <title>Genome- and Community-Level Interaction Insights into Carbon Utilization and Element Cycling Functions of Hydrothermarchaeota in Hydrothermal Sediment.</title>
        <authorList>
            <person name="Zhou Z."/>
            <person name="Liu Y."/>
            <person name="Xu W."/>
            <person name="Pan J."/>
            <person name="Luo Z.H."/>
            <person name="Li M."/>
        </authorList>
    </citation>
    <scope>NUCLEOTIDE SEQUENCE [LARGE SCALE GENOMIC DNA]</scope>
    <source>
        <strain evidence="5">SpSt-468</strain>
    </source>
</reference>
<gene>
    <name evidence="5" type="ORF">ENS19_02575</name>
</gene>
<dbReference type="Pfam" id="PF00571">
    <property type="entry name" value="CBS"/>
    <property type="match status" value="2"/>
</dbReference>
<evidence type="ECO:0000256" key="1">
    <source>
        <dbReference type="ARBA" id="ARBA00023122"/>
    </source>
</evidence>
<evidence type="ECO:0000256" key="2">
    <source>
        <dbReference type="PROSITE-ProRule" id="PRU00703"/>
    </source>
</evidence>
<dbReference type="PROSITE" id="PS51901">
    <property type="entry name" value="ACP_MB"/>
    <property type="match status" value="1"/>
</dbReference>
<evidence type="ECO:0000313" key="5">
    <source>
        <dbReference type="EMBL" id="HFK20142.1"/>
    </source>
</evidence>
<proteinExistence type="predicted"/>
<dbReference type="InterPro" id="IPR000644">
    <property type="entry name" value="CBS_dom"/>
</dbReference>
<comment type="caution">
    <text evidence="5">The sequence shown here is derived from an EMBL/GenBank/DDBJ whole genome shotgun (WGS) entry which is preliminary data.</text>
</comment>
<evidence type="ECO:0000259" key="4">
    <source>
        <dbReference type="PROSITE" id="PS51901"/>
    </source>
</evidence>
<dbReference type="PROSITE" id="PS51371">
    <property type="entry name" value="CBS"/>
    <property type="match status" value="2"/>
</dbReference>
<dbReference type="PANTHER" id="PTHR43080:SF2">
    <property type="entry name" value="CBS DOMAIN-CONTAINING PROTEIN"/>
    <property type="match status" value="1"/>
</dbReference>
<protein>
    <submittedName>
        <fullName evidence="5">CBS domain-containing protein</fullName>
    </submittedName>
</protein>
<organism evidence="5">
    <name type="scientific">Candidatus Methanomethylicus mesodigestus</name>
    <dbReference type="NCBI Taxonomy" id="1867258"/>
    <lineage>
        <taxon>Archaea</taxon>
        <taxon>Thermoproteota</taxon>
        <taxon>Methanosuratincolia</taxon>
        <taxon>Candidatus Methanomethylicales</taxon>
        <taxon>Candidatus Methanomethylicaceae</taxon>
        <taxon>Candidatus Methanomethylicus</taxon>
    </lineage>
</organism>
<feature type="domain" description="CBS" evidence="3">
    <location>
        <begin position="79"/>
        <end position="134"/>
    </location>
</feature>
<dbReference type="SMART" id="SM00116">
    <property type="entry name" value="CBS"/>
    <property type="match status" value="2"/>
</dbReference>
<dbReference type="Gene3D" id="3.10.580.10">
    <property type="entry name" value="CBS-domain"/>
    <property type="match status" value="1"/>
</dbReference>
<dbReference type="PANTHER" id="PTHR43080">
    <property type="entry name" value="CBS DOMAIN-CONTAINING PROTEIN CBSX3, MITOCHONDRIAL"/>
    <property type="match status" value="1"/>
</dbReference>